<dbReference type="InterPro" id="IPR003959">
    <property type="entry name" value="ATPase_AAA_core"/>
</dbReference>
<feature type="domain" description="Rad50/SbcC-type AAA" evidence="3">
    <location>
        <begin position="307"/>
        <end position="411"/>
    </location>
</feature>
<dbReference type="NCBIfam" id="NF045780">
    <property type="entry name" value="TrlF_fam_ATP"/>
    <property type="match status" value="1"/>
</dbReference>
<evidence type="ECO:0000259" key="3">
    <source>
        <dbReference type="Pfam" id="PF13476"/>
    </source>
</evidence>
<keyword evidence="1" id="KW-0175">Coiled coil</keyword>
<dbReference type="InterPro" id="IPR051396">
    <property type="entry name" value="Bact_Antivir_Def_Nuclease"/>
</dbReference>
<dbReference type="GO" id="GO:0016887">
    <property type="term" value="F:ATP hydrolysis activity"/>
    <property type="evidence" value="ECO:0007669"/>
    <property type="project" value="InterPro"/>
</dbReference>
<dbReference type="AlphaFoldDB" id="A0AA41Z7V1"/>
<evidence type="ECO:0000259" key="2">
    <source>
        <dbReference type="Pfam" id="PF13304"/>
    </source>
</evidence>
<gene>
    <name evidence="4" type="ORF">M8523_28615</name>
</gene>
<dbReference type="EMBL" id="JAMOIM010000036">
    <property type="protein sequence ID" value="MCW6511920.1"/>
    <property type="molecule type" value="Genomic_DNA"/>
</dbReference>
<sequence length="960" mass="105224">MATQSGIKGGSMKGHHSGATWRKADLQCHTARDHSWRGGTQLPGTTPEEEAARDAWADAFIAACVSKGLHVIAVTDHHDVCMASYVQRAAERDGNRVLVFPGVEVTCSDDAQCLTIIEPTSTPELRSRFVSLRNFTAASHALGRTPVSSPVNMTVIDLFEIIQGDSELRENSVVLPHFSDDTTNAHKHINKPRTQMRFINLNCDGVYIEKPFSELHEDTKKKAYGKVVEWGSRRRAIIPTGDNRYEDWGRLGKHECWIKLGENSIEALRQALLADEARITVTPPVVPGERLISLKVQSDLTGADPLSMTFNEGLTAIIGGRGSGKSSILEYLRFALARTVADFPAGEVVSSGGKEQTLIEETLKTGFVEVELDRDGLRETWQREWASKDHITVTESSGTVRQMTIREAQRTFRARGFYQKGLSTTVNDPASAADQITGIAAAEVLERRRAIEQDIEKAQLDVRNALGLVVAHWLDKMRHRQARSSADDVRQRLQAVTDRLDEQGVSAEMKDVLAKAPLYSRAKSWLTELDRRIVATRTAIEELKAQLLETKTDMSKAGAEFEEMAEMATAVDQTSAAIAGQLDAAIAVLGNLESLRQNVIVRFEARSAAFDVVHQAAVAAQSAHTALIEESTQLTQEHEAAVAKIAAAAAGEEKSASSLTRLQQARQQLETLVAGRRALLQEAADHVGGRSSQRLEAHVKPDPAPAEYIAALCRTLQSSYVSDPETKCTDWVEKAIKAGPTTAWPDISERVLKVYEAKTMAGSPADPSTDISNGLHSLFFGGGSLNANQTKRVYGNLNDGTVGELLAAVPRDYISLRYIDDQGRRKPFDKASPGQQASALLELLLQQSAGTLIIDQPEDDLDNRVVMKIVDLIKTSKSRRQLIFSTHNPNIVVNGDADKVIALETNDAPVIPTADIPEITIDVDGAIETPDIRIAVTRIMEGGKDAFELRRRKYRFDHAI</sequence>
<dbReference type="GO" id="GO:0005524">
    <property type="term" value="F:ATP binding"/>
    <property type="evidence" value="ECO:0007669"/>
    <property type="project" value="InterPro"/>
</dbReference>
<dbReference type="RefSeq" id="WP_282588298.1">
    <property type="nucleotide sequence ID" value="NZ_JAMOIM010000036.1"/>
</dbReference>
<protein>
    <submittedName>
        <fullName evidence="4">AAA family ATPase</fullName>
    </submittedName>
</protein>
<reference evidence="4" key="1">
    <citation type="submission" date="2022-05" db="EMBL/GenBank/DDBJ databases">
        <authorList>
            <person name="Pankratov T."/>
        </authorList>
    </citation>
    <scope>NUCLEOTIDE SEQUENCE</scope>
    <source>
        <strain evidence="4">BP6-180914</strain>
    </source>
</reference>
<dbReference type="Proteomes" id="UP001165667">
    <property type="component" value="Unassembled WGS sequence"/>
</dbReference>
<evidence type="ECO:0000313" key="5">
    <source>
        <dbReference type="Proteomes" id="UP001165667"/>
    </source>
</evidence>
<dbReference type="CDD" id="cd07432">
    <property type="entry name" value="PHP_HisPPase"/>
    <property type="match status" value="1"/>
</dbReference>
<organism evidence="4 5">
    <name type="scientific">Lichenifustis flavocetrariae</name>
    <dbReference type="NCBI Taxonomy" id="2949735"/>
    <lineage>
        <taxon>Bacteria</taxon>
        <taxon>Pseudomonadati</taxon>
        <taxon>Pseudomonadota</taxon>
        <taxon>Alphaproteobacteria</taxon>
        <taxon>Hyphomicrobiales</taxon>
        <taxon>Lichenihabitantaceae</taxon>
        <taxon>Lichenifustis</taxon>
    </lineage>
</organism>
<dbReference type="InterPro" id="IPR027417">
    <property type="entry name" value="P-loop_NTPase"/>
</dbReference>
<dbReference type="PANTHER" id="PTHR43581:SF4">
    <property type="entry name" value="ATP_GTP PHOSPHATASE"/>
    <property type="match status" value="1"/>
</dbReference>
<dbReference type="Pfam" id="PF13304">
    <property type="entry name" value="AAA_21"/>
    <property type="match status" value="1"/>
</dbReference>
<dbReference type="SUPFAM" id="SSF89550">
    <property type="entry name" value="PHP domain-like"/>
    <property type="match status" value="1"/>
</dbReference>
<dbReference type="InterPro" id="IPR038729">
    <property type="entry name" value="Rad50/SbcC_AAA"/>
</dbReference>
<name>A0AA41Z7V1_9HYPH</name>
<dbReference type="PANTHER" id="PTHR43581">
    <property type="entry name" value="ATP/GTP PHOSPHATASE"/>
    <property type="match status" value="1"/>
</dbReference>
<evidence type="ECO:0000313" key="4">
    <source>
        <dbReference type="EMBL" id="MCW6511920.1"/>
    </source>
</evidence>
<keyword evidence="5" id="KW-1185">Reference proteome</keyword>
<feature type="domain" description="ATPase AAA-type core" evidence="2">
    <location>
        <begin position="814"/>
        <end position="892"/>
    </location>
</feature>
<dbReference type="InterPro" id="IPR054787">
    <property type="entry name" value="TrlF_ATPase"/>
</dbReference>
<dbReference type="Gene3D" id="3.40.50.300">
    <property type="entry name" value="P-loop containing nucleotide triphosphate hydrolases"/>
    <property type="match status" value="2"/>
</dbReference>
<proteinExistence type="predicted"/>
<dbReference type="GO" id="GO:0006302">
    <property type="term" value="P:double-strand break repair"/>
    <property type="evidence" value="ECO:0007669"/>
    <property type="project" value="InterPro"/>
</dbReference>
<evidence type="ECO:0000256" key="1">
    <source>
        <dbReference type="SAM" id="Coils"/>
    </source>
</evidence>
<accession>A0AA41Z7V1</accession>
<dbReference type="Gene3D" id="3.20.20.140">
    <property type="entry name" value="Metal-dependent hydrolases"/>
    <property type="match status" value="1"/>
</dbReference>
<dbReference type="InterPro" id="IPR016195">
    <property type="entry name" value="Pol/histidinol_Pase-like"/>
</dbReference>
<dbReference type="SUPFAM" id="SSF52540">
    <property type="entry name" value="P-loop containing nucleoside triphosphate hydrolases"/>
    <property type="match status" value="1"/>
</dbReference>
<dbReference type="Pfam" id="PF13476">
    <property type="entry name" value="AAA_23"/>
    <property type="match status" value="1"/>
</dbReference>
<comment type="caution">
    <text evidence="4">The sequence shown here is derived from an EMBL/GenBank/DDBJ whole genome shotgun (WGS) entry which is preliminary data.</text>
</comment>
<feature type="coiled-coil region" evidence="1">
    <location>
        <begin position="526"/>
        <end position="560"/>
    </location>
</feature>